<dbReference type="Proteomes" id="UP000224006">
    <property type="component" value="Chromosome IV"/>
</dbReference>
<organism evidence="6 7">
    <name type="scientific">Besnoitia besnoiti</name>
    <name type="common">Apicomplexan protozoan</name>
    <dbReference type="NCBI Taxonomy" id="94643"/>
    <lineage>
        <taxon>Eukaryota</taxon>
        <taxon>Sar</taxon>
        <taxon>Alveolata</taxon>
        <taxon>Apicomplexa</taxon>
        <taxon>Conoidasida</taxon>
        <taxon>Coccidia</taxon>
        <taxon>Eucoccidiorida</taxon>
        <taxon>Eimeriorina</taxon>
        <taxon>Sarcocystidae</taxon>
        <taxon>Besnoitia</taxon>
    </lineage>
</organism>
<feature type="transmembrane region" description="Helical" evidence="5">
    <location>
        <begin position="302"/>
        <end position="322"/>
    </location>
</feature>
<keyword evidence="4 5" id="KW-0472">Membrane</keyword>
<feature type="transmembrane region" description="Helical" evidence="5">
    <location>
        <begin position="109"/>
        <end position="129"/>
    </location>
</feature>
<evidence type="ECO:0000256" key="4">
    <source>
        <dbReference type="ARBA" id="ARBA00023136"/>
    </source>
</evidence>
<feature type="transmembrane region" description="Helical" evidence="5">
    <location>
        <begin position="77"/>
        <end position="103"/>
    </location>
</feature>
<evidence type="ECO:0000256" key="5">
    <source>
        <dbReference type="SAM" id="Phobius"/>
    </source>
</evidence>
<dbReference type="KEGG" id="bbes:BESB_057200"/>
<dbReference type="AlphaFoldDB" id="A0A2A9MDW2"/>
<name>A0A2A9MDW2_BESBE</name>
<feature type="transmembrane region" description="Helical" evidence="5">
    <location>
        <begin position="43"/>
        <end position="65"/>
    </location>
</feature>
<feature type="transmembrane region" description="Helical" evidence="5">
    <location>
        <begin position="238"/>
        <end position="262"/>
    </location>
</feature>
<feature type="transmembrane region" description="Helical" evidence="5">
    <location>
        <begin position="329"/>
        <end position="348"/>
    </location>
</feature>
<dbReference type="PANTHER" id="PTHR16119">
    <property type="entry name" value="TRANSMEMBRANE PROTEIN 144"/>
    <property type="match status" value="1"/>
</dbReference>
<feature type="transmembrane region" description="Helical" evidence="5">
    <location>
        <begin position="136"/>
        <end position="157"/>
    </location>
</feature>
<dbReference type="InterPro" id="IPR010651">
    <property type="entry name" value="Sugar_transport"/>
</dbReference>
<gene>
    <name evidence="6" type="ORF">BESB_057200</name>
</gene>
<evidence type="ECO:0000256" key="1">
    <source>
        <dbReference type="ARBA" id="ARBA00004141"/>
    </source>
</evidence>
<dbReference type="EMBL" id="NWUJ01000004">
    <property type="protein sequence ID" value="PFH36069.1"/>
    <property type="molecule type" value="Genomic_DNA"/>
</dbReference>
<accession>A0A2A9MDW2</accession>
<keyword evidence="3 5" id="KW-1133">Transmembrane helix</keyword>
<dbReference type="PANTHER" id="PTHR16119:SF22">
    <property type="entry name" value="EAMA DOMAIN-CONTAINING PROTEIN"/>
    <property type="match status" value="1"/>
</dbReference>
<sequence>MVNERHLIGGLAILVAALATGSLAAPRKIERIRKLNPPLEDPIYVFYLCCGYAAFAFLACGLLPFNQEIMDNYTMRTTFVFTWWGALSGAMIVAAVNAGFVAISRVGLAVHAAISMGVAVVTSFMWGVLVNNDRLALLWVDILAVVFLSLGSAISAFPEEIARAIAACFRKDVAPVYSRSATQSSVAEAHPLVLDGAEPSENHQISHATGILLCIVSGMCGGLSLGPMSFVPTEDKGVAFLPSFATGIMLAALTAISIRLICGKQRPVWHFRAAFRWGVLSGFLYLVATLAVIIAIPRVSFAVAYPSKQSAIIVSGLWGILFFREMRGFAIAVFAFGSSLVLSGAILLSNFTYPERVGIPASHQPALT</sequence>
<keyword evidence="2 5" id="KW-0812">Transmembrane</keyword>
<dbReference type="GeneID" id="40310649"/>
<evidence type="ECO:0000256" key="2">
    <source>
        <dbReference type="ARBA" id="ARBA00022692"/>
    </source>
</evidence>
<reference evidence="6 7" key="1">
    <citation type="submission" date="2017-09" db="EMBL/GenBank/DDBJ databases">
        <title>Genome sequencing of Besnoitia besnoiti strain Bb-Ger1.</title>
        <authorList>
            <person name="Schares G."/>
            <person name="Venepally P."/>
            <person name="Lorenzi H.A."/>
        </authorList>
    </citation>
    <scope>NUCLEOTIDE SEQUENCE [LARGE SCALE GENOMIC DNA]</scope>
    <source>
        <strain evidence="6 7">Bb-Ger1</strain>
    </source>
</reference>
<dbReference type="GO" id="GO:0015144">
    <property type="term" value="F:carbohydrate transmembrane transporter activity"/>
    <property type="evidence" value="ECO:0007669"/>
    <property type="project" value="InterPro"/>
</dbReference>
<dbReference type="OrthoDB" id="329822at2759"/>
<evidence type="ECO:0000313" key="7">
    <source>
        <dbReference type="Proteomes" id="UP000224006"/>
    </source>
</evidence>
<proteinExistence type="predicted"/>
<protein>
    <recommendedName>
        <fullName evidence="8">Sugar transport protein</fullName>
    </recommendedName>
</protein>
<evidence type="ECO:0000256" key="3">
    <source>
        <dbReference type="ARBA" id="ARBA00022989"/>
    </source>
</evidence>
<dbReference type="VEuPathDB" id="ToxoDB:BESB_057200"/>
<feature type="transmembrane region" description="Helical" evidence="5">
    <location>
        <begin position="274"/>
        <end position="296"/>
    </location>
</feature>
<evidence type="ECO:0008006" key="8">
    <source>
        <dbReference type="Google" id="ProtNLM"/>
    </source>
</evidence>
<keyword evidence="7" id="KW-1185">Reference proteome</keyword>
<dbReference type="GO" id="GO:0016020">
    <property type="term" value="C:membrane"/>
    <property type="evidence" value="ECO:0007669"/>
    <property type="project" value="UniProtKB-SubCell"/>
</dbReference>
<comment type="subcellular location">
    <subcellularLocation>
        <location evidence="1">Membrane</location>
        <topology evidence="1">Multi-pass membrane protein</topology>
    </subcellularLocation>
</comment>
<dbReference type="RefSeq" id="XP_029220078.1">
    <property type="nucleotide sequence ID" value="XM_029364155.1"/>
</dbReference>
<evidence type="ECO:0000313" key="6">
    <source>
        <dbReference type="EMBL" id="PFH36069.1"/>
    </source>
</evidence>
<comment type="caution">
    <text evidence="6">The sequence shown here is derived from an EMBL/GenBank/DDBJ whole genome shotgun (WGS) entry which is preliminary data.</text>
</comment>